<dbReference type="GO" id="GO:0032006">
    <property type="term" value="P:regulation of TOR signaling"/>
    <property type="evidence" value="ECO:0007669"/>
    <property type="project" value="TreeGrafter"/>
</dbReference>
<evidence type="ECO:0000259" key="5">
    <source>
        <dbReference type="Pfam" id="PF07894"/>
    </source>
</evidence>
<feature type="compositionally biased region" description="Low complexity" evidence="4">
    <location>
        <begin position="525"/>
        <end position="553"/>
    </location>
</feature>
<dbReference type="PANTHER" id="PTHR16181">
    <property type="entry name" value="PROTEIN FAM83A-RELATED"/>
    <property type="match status" value="1"/>
</dbReference>
<dbReference type="GO" id="GO:0007165">
    <property type="term" value="P:signal transduction"/>
    <property type="evidence" value="ECO:0007669"/>
    <property type="project" value="TreeGrafter"/>
</dbReference>
<dbReference type="SUPFAM" id="SSF56024">
    <property type="entry name" value="Phospholipase D/nuclease"/>
    <property type="match status" value="1"/>
</dbReference>
<dbReference type="GO" id="GO:0097431">
    <property type="term" value="C:mitotic spindle pole"/>
    <property type="evidence" value="ECO:0007669"/>
    <property type="project" value="TreeGrafter"/>
</dbReference>
<dbReference type="OrthoDB" id="9882762at2759"/>
<evidence type="ECO:0000256" key="3">
    <source>
        <dbReference type="ARBA" id="ARBA00022490"/>
    </source>
</evidence>
<gene>
    <name evidence="6" type="ORF">J0S82_018670</name>
</gene>
<proteinExistence type="inferred from homology"/>
<dbReference type="GO" id="GO:0005829">
    <property type="term" value="C:cytosol"/>
    <property type="evidence" value="ECO:0007669"/>
    <property type="project" value="TreeGrafter"/>
</dbReference>
<evidence type="ECO:0000256" key="1">
    <source>
        <dbReference type="ARBA" id="ARBA00004496"/>
    </source>
</evidence>
<dbReference type="AlphaFoldDB" id="A0A8J6A3W1"/>
<feature type="compositionally biased region" description="Polar residues" evidence="4">
    <location>
        <begin position="492"/>
        <end position="507"/>
    </location>
</feature>
<dbReference type="GO" id="GO:0070372">
    <property type="term" value="P:regulation of ERK1 and ERK2 cascade"/>
    <property type="evidence" value="ECO:0007669"/>
    <property type="project" value="TreeGrafter"/>
</dbReference>
<dbReference type="GO" id="GO:1902808">
    <property type="term" value="P:positive regulation of cell cycle G1/S phase transition"/>
    <property type="evidence" value="ECO:0007669"/>
    <property type="project" value="TreeGrafter"/>
</dbReference>
<evidence type="ECO:0000256" key="2">
    <source>
        <dbReference type="ARBA" id="ARBA00006937"/>
    </source>
</evidence>
<dbReference type="InterPro" id="IPR050944">
    <property type="entry name" value="FAM83"/>
</dbReference>
<reference evidence="6" key="1">
    <citation type="journal article" date="2021" name="Evol. Appl.">
        <title>The genome of the Pyrenean desman and the effects of bottlenecks and inbreeding on the genomic landscape of an endangered species.</title>
        <authorList>
            <person name="Escoda L."/>
            <person name="Castresana J."/>
        </authorList>
    </citation>
    <scope>NUCLEOTIDE SEQUENCE</scope>
    <source>
        <strain evidence="6">IBE-C5619</strain>
    </source>
</reference>
<feature type="compositionally biased region" description="Polar residues" evidence="4">
    <location>
        <begin position="153"/>
        <end position="163"/>
    </location>
</feature>
<feature type="compositionally biased region" description="Basic and acidic residues" evidence="4">
    <location>
        <begin position="405"/>
        <end position="427"/>
    </location>
</feature>
<feature type="region of interest" description="Disordered" evidence="4">
    <location>
        <begin position="404"/>
        <end position="553"/>
    </location>
</feature>
<comment type="similarity">
    <text evidence="2">Belongs to the FAM83 family.</text>
</comment>
<dbReference type="Proteomes" id="UP000700334">
    <property type="component" value="Unassembled WGS sequence"/>
</dbReference>
<dbReference type="PANTHER" id="PTHR16181:SF29">
    <property type="entry name" value="PROTEIN FAM83A-RELATED"/>
    <property type="match status" value="1"/>
</dbReference>
<protein>
    <submittedName>
        <fullName evidence="6">Protein FAM83D</fullName>
    </submittedName>
</protein>
<feature type="domain" description="Scaffolding anchor of CK1" evidence="5">
    <location>
        <begin position="85"/>
        <end position="359"/>
    </location>
</feature>
<sequence length="650" mass="70028">RRGAGSDGGVANSIRGAGPRRRAQRPALPLGEGSQWESRGSGRFKGAYKGPARPHSSDPVGRGAAMALLPEGPDELPAACLSPCGPPNPTELYSEARRLALEELVAGGPDAFAAFLRRERLGRFLNPHEVRAILRAAERPGEEGAAAGAEDSFGSSHDCSSGTYFPEQSDLEPPLLELGWPAFYQGAYRGATRVEAHFQPRGAGAGGPYGCKDALRQQLRSAREVIAVVMDVFTDIDIFRDLQEISRKQGVAVYILLDQALLSQFLDMCMDLKVNPEQEKLMTVRTITGNIYYARSGTKIVGKVHEKFTLIDGIRVATGSYSFTWTDGKLNSSNLVILSGQVVEHFDLEFRILYAQSQPISSRLLSNFRISGKFDHLVDWKPLSKELTLGNLLRLRLARLSSTPKKAEPECQARTEGRAGAPRHDSESSTISEEDYLGSHREEAAGGKVADAATQTEPGEAAPAVSLRDAGTQASSTTASAGTQTAVATRAAGSQTVVRSAAAATQTDVDESALPSQAAPSKDGSPASRMSVSRSSSLRSSSSLSSQGSVASSVSSQTSLRATDFVTAGHPTYWSTPHLDLCWRDSFRNLNKERQVHFAGIRSRLTHMLSMLSRRTLFAENYLSVNSGNVTRASVNLLTIRDIPLYPSYQ</sequence>
<accession>A0A8J6A3W1</accession>
<organism evidence="6 7">
    <name type="scientific">Galemys pyrenaicus</name>
    <name type="common">Iberian desman</name>
    <name type="synonym">Pyrenean desman</name>
    <dbReference type="NCBI Taxonomy" id="202257"/>
    <lineage>
        <taxon>Eukaryota</taxon>
        <taxon>Metazoa</taxon>
        <taxon>Chordata</taxon>
        <taxon>Craniata</taxon>
        <taxon>Vertebrata</taxon>
        <taxon>Euteleostomi</taxon>
        <taxon>Mammalia</taxon>
        <taxon>Eutheria</taxon>
        <taxon>Laurasiatheria</taxon>
        <taxon>Eulipotyphla</taxon>
        <taxon>Talpidae</taxon>
        <taxon>Galemys</taxon>
    </lineage>
</organism>
<dbReference type="InterPro" id="IPR012461">
    <property type="entry name" value="SACK1"/>
</dbReference>
<comment type="caution">
    <text evidence="6">The sequence shown here is derived from an EMBL/GenBank/DDBJ whole genome shotgun (WGS) entry which is preliminary data.</text>
</comment>
<feature type="non-terminal residue" evidence="6">
    <location>
        <position position="650"/>
    </location>
</feature>
<comment type="subcellular location">
    <subcellularLocation>
        <location evidence="1">Cytoplasm</location>
    </subcellularLocation>
</comment>
<feature type="compositionally biased region" description="Low complexity" evidence="4">
    <location>
        <begin position="470"/>
        <end position="489"/>
    </location>
</feature>
<evidence type="ECO:0000256" key="4">
    <source>
        <dbReference type="SAM" id="MobiDB-lite"/>
    </source>
</evidence>
<evidence type="ECO:0000313" key="7">
    <source>
        <dbReference type="Proteomes" id="UP000700334"/>
    </source>
</evidence>
<keyword evidence="7" id="KW-1185">Reference proteome</keyword>
<feature type="region of interest" description="Disordered" evidence="4">
    <location>
        <begin position="140"/>
        <end position="166"/>
    </location>
</feature>
<dbReference type="GO" id="GO:1902480">
    <property type="term" value="P:protein localization to mitotic spindle"/>
    <property type="evidence" value="ECO:0007669"/>
    <property type="project" value="TreeGrafter"/>
</dbReference>
<dbReference type="Gene3D" id="3.30.870.10">
    <property type="entry name" value="Endonuclease Chain A"/>
    <property type="match status" value="1"/>
</dbReference>
<dbReference type="Pfam" id="PF07894">
    <property type="entry name" value="SACK1"/>
    <property type="match status" value="1"/>
</dbReference>
<name>A0A8J6A3W1_GALPY</name>
<keyword evidence="3" id="KW-0963">Cytoplasm</keyword>
<evidence type="ECO:0000313" key="6">
    <source>
        <dbReference type="EMBL" id="KAG8513343.1"/>
    </source>
</evidence>
<dbReference type="EMBL" id="JAGFMF010011769">
    <property type="protein sequence ID" value="KAG8513343.1"/>
    <property type="molecule type" value="Genomic_DNA"/>
</dbReference>
<dbReference type="GO" id="GO:0019901">
    <property type="term" value="F:protein kinase binding"/>
    <property type="evidence" value="ECO:0007669"/>
    <property type="project" value="TreeGrafter"/>
</dbReference>
<dbReference type="FunFam" id="3.30.870.10:FF:000004">
    <property type="entry name" value="protein FAM83H isoform X2"/>
    <property type="match status" value="1"/>
</dbReference>
<feature type="region of interest" description="Disordered" evidence="4">
    <location>
        <begin position="1"/>
        <end position="65"/>
    </location>
</feature>